<dbReference type="PANTHER" id="PTHR47926">
    <property type="entry name" value="PENTATRICOPEPTIDE REPEAT-CONTAINING PROTEIN"/>
    <property type="match status" value="1"/>
</dbReference>
<evidence type="ECO:0000256" key="2">
    <source>
        <dbReference type="PROSITE-ProRule" id="PRU00708"/>
    </source>
</evidence>
<organism evidence="3 4">
    <name type="scientific">Xanthoceras sorbifolium</name>
    <dbReference type="NCBI Taxonomy" id="99658"/>
    <lineage>
        <taxon>Eukaryota</taxon>
        <taxon>Viridiplantae</taxon>
        <taxon>Streptophyta</taxon>
        <taxon>Embryophyta</taxon>
        <taxon>Tracheophyta</taxon>
        <taxon>Spermatophyta</taxon>
        <taxon>Magnoliopsida</taxon>
        <taxon>eudicotyledons</taxon>
        <taxon>Gunneridae</taxon>
        <taxon>Pentapetalae</taxon>
        <taxon>rosids</taxon>
        <taxon>malvids</taxon>
        <taxon>Sapindales</taxon>
        <taxon>Sapindaceae</taxon>
        <taxon>Xanthoceroideae</taxon>
        <taxon>Xanthoceras</taxon>
    </lineage>
</organism>
<keyword evidence="4" id="KW-1185">Reference proteome</keyword>
<evidence type="ECO:0000256" key="1">
    <source>
        <dbReference type="ARBA" id="ARBA00022737"/>
    </source>
</evidence>
<evidence type="ECO:0008006" key="5">
    <source>
        <dbReference type="Google" id="ProtNLM"/>
    </source>
</evidence>
<dbReference type="InterPro" id="IPR046960">
    <property type="entry name" value="PPR_At4g14850-like_plant"/>
</dbReference>
<keyword evidence="1" id="KW-0677">Repeat</keyword>
<dbReference type="Pfam" id="PF01535">
    <property type="entry name" value="PPR"/>
    <property type="match status" value="4"/>
</dbReference>
<sequence>MSIGYLIFRAKCCSKTCSVLNLQKPYVINTRYLFDEVSRRDICSLNSQLASHVRSRDFLAVWALFRRVHCARLDLDAYTFTPVLAACSALPGPERGRQVHGLMIKAGSDTGMGTVTKTALMDMYSKYGYLAEAVKVFEEMEFKDVVTWNALLSSFLRHGLAKESIGIFAAMTRSERVEFSEFTLCSVLKACAFLKAIRQGKQVHGLIVVLGRDLVVLGTALVDFYSVVGFISEAMKVFSGLNGRVDDIMRNSLISGCVQNRKYKEAFFIMSTMRPNVIALTSALAACSENLDLWIGKQIHCVVLRFGFTFDPQLCNVLLDMYAKCGKISNALSLFDGICHKDVVSWTSMIDAYGSHGRGAKALELFRKMDEEGSGVLPNSVTFLAVLSACAHSGLVDQVRECFNLMRDKYGLDPSPEHYTCFIDALGKAGQINEVWCLFNDMAKNGFKPTAAVWAALVNVCSLNRDVTMGEFAAKQLLELEPDDPAYYILLSNFYAAINKWDVVDNLRSIMRKKQLAKKPGSSWFTVANCRENVPINLVKSNR</sequence>
<dbReference type="EMBL" id="JAFEMO010000449">
    <property type="protein sequence ID" value="KAH7515180.1"/>
    <property type="molecule type" value="Genomic_DNA"/>
</dbReference>
<dbReference type="InterPro" id="IPR002885">
    <property type="entry name" value="PPR_rpt"/>
</dbReference>
<dbReference type="InterPro" id="IPR011990">
    <property type="entry name" value="TPR-like_helical_dom_sf"/>
</dbReference>
<accession>A0ABQ8GY37</accession>
<dbReference type="Proteomes" id="UP000827721">
    <property type="component" value="Unassembled WGS sequence"/>
</dbReference>
<dbReference type="Pfam" id="PF20431">
    <property type="entry name" value="E_motif"/>
    <property type="match status" value="1"/>
</dbReference>
<protein>
    <recommendedName>
        <fullName evidence="5">Pentatricopeptide repeat-containing protein</fullName>
    </recommendedName>
</protein>
<dbReference type="PANTHER" id="PTHR47926:SF347">
    <property type="entry name" value="PENTATRICOPEPTIDE REPEAT-CONTAINING PROTEIN"/>
    <property type="match status" value="1"/>
</dbReference>
<evidence type="ECO:0000313" key="3">
    <source>
        <dbReference type="EMBL" id="KAH7515180.1"/>
    </source>
</evidence>
<dbReference type="PROSITE" id="PS51375">
    <property type="entry name" value="PPR"/>
    <property type="match status" value="3"/>
</dbReference>
<proteinExistence type="predicted"/>
<feature type="repeat" description="PPR" evidence="2">
    <location>
        <begin position="342"/>
        <end position="376"/>
    </location>
</feature>
<feature type="repeat" description="PPR" evidence="2">
    <location>
        <begin position="415"/>
        <end position="449"/>
    </location>
</feature>
<dbReference type="Pfam" id="PF13041">
    <property type="entry name" value="PPR_2"/>
    <property type="match status" value="2"/>
</dbReference>
<name>A0ABQ8GY37_9ROSI</name>
<gene>
    <name evidence="3" type="ORF">JRO89_XSUnG0164300</name>
</gene>
<comment type="caution">
    <text evidence="3">The sequence shown here is derived from an EMBL/GenBank/DDBJ whole genome shotgun (WGS) entry which is preliminary data.</text>
</comment>
<feature type="repeat" description="PPR" evidence="2">
    <location>
        <begin position="144"/>
        <end position="178"/>
    </location>
</feature>
<evidence type="ECO:0000313" key="4">
    <source>
        <dbReference type="Proteomes" id="UP000827721"/>
    </source>
</evidence>
<reference evidence="3 4" key="1">
    <citation type="submission" date="2021-02" db="EMBL/GenBank/DDBJ databases">
        <title>Plant Genome Project.</title>
        <authorList>
            <person name="Zhang R.-G."/>
        </authorList>
    </citation>
    <scope>NUCLEOTIDE SEQUENCE [LARGE SCALE GENOMIC DNA]</scope>
    <source>
        <tissue evidence="3">Leaves</tissue>
    </source>
</reference>
<dbReference type="Gene3D" id="1.25.40.10">
    <property type="entry name" value="Tetratricopeptide repeat domain"/>
    <property type="match status" value="3"/>
</dbReference>
<dbReference type="NCBIfam" id="TIGR00756">
    <property type="entry name" value="PPR"/>
    <property type="match status" value="4"/>
</dbReference>
<dbReference type="InterPro" id="IPR046848">
    <property type="entry name" value="E_motif"/>
</dbReference>